<evidence type="ECO:0000256" key="1">
    <source>
        <dbReference type="SAM" id="MobiDB-lite"/>
    </source>
</evidence>
<organism evidence="3 4">
    <name type="scientific">Cylicocyclus nassatus</name>
    <name type="common">Nematode worm</name>
    <dbReference type="NCBI Taxonomy" id="53992"/>
    <lineage>
        <taxon>Eukaryota</taxon>
        <taxon>Metazoa</taxon>
        <taxon>Ecdysozoa</taxon>
        <taxon>Nematoda</taxon>
        <taxon>Chromadorea</taxon>
        <taxon>Rhabditida</taxon>
        <taxon>Rhabditina</taxon>
        <taxon>Rhabditomorpha</taxon>
        <taxon>Strongyloidea</taxon>
        <taxon>Strongylidae</taxon>
        <taxon>Cylicocyclus</taxon>
    </lineage>
</organism>
<reference evidence="3" key="1">
    <citation type="submission" date="2023-07" db="EMBL/GenBank/DDBJ databases">
        <authorList>
            <consortium name="CYATHOMIX"/>
        </authorList>
    </citation>
    <scope>NUCLEOTIDE SEQUENCE</scope>
    <source>
        <strain evidence="3">N/A</strain>
    </source>
</reference>
<feature type="compositionally biased region" description="Basic and acidic residues" evidence="1">
    <location>
        <begin position="119"/>
        <end position="128"/>
    </location>
</feature>
<proteinExistence type="predicted"/>
<sequence>MDSQTTQMPSGIGETQKELASSSRRKATRVTSRKSETEDERDARLAVEAQRVALKRSNETQDERKQRLAAMAERDRLKRMSESEQNRRERLAVKAERARMLRAKAKERKSVGTQDELGEVQKRSRLQDSVKGTPMSSATTAHQDESEEVENYLVPSCSHDLPSTSSTEFNEASSQHCNEDGRNTLMLYESDRNPREAT</sequence>
<accession>A0AA36MDE8</accession>
<evidence type="ECO:0000259" key="2">
    <source>
        <dbReference type="Pfam" id="PF21107"/>
    </source>
</evidence>
<feature type="compositionally biased region" description="Basic and acidic residues" evidence="1">
    <location>
        <begin position="33"/>
        <end position="45"/>
    </location>
</feature>
<feature type="compositionally biased region" description="Basic and acidic residues" evidence="1">
    <location>
        <begin position="189"/>
        <end position="198"/>
    </location>
</feature>
<dbReference type="Pfam" id="PF21107">
    <property type="entry name" value="STPRs"/>
    <property type="match status" value="1"/>
</dbReference>
<evidence type="ECO:0000313" key="3">
    <source>
        <dbReference type="EMBL" id="CAJ0609019.1"/>
    </source>
</evidence>
<evidence type="ECO:0000313" key="4">
    <source>
        <dbReference type="Proteomes" id="UP001176961"/>
    </source>
</evidence>
<dbReference type="AlphaFoldDB" id="A0AA36MDE8"/>
<feature type="compositionally biased region" description="Basic residues" evidence="1">
    <location>
        <begin position="23"/>
        <end position="32"/>
    </location>
</feature>
<dbReference type="InterPro" id="IPR048998">
    <property type="entry name" value="STPR"/>
</dbReference>
<feature type="domain" description="STPR" evidence="2">
    <location>
        <begin position="40"/>
        <end position="104"/>
    </location>
</feature>
<gene>
    <name evidence="3" type="ORF">CYNAS_LOCUS21002</name>
</gene>
<feature type="compositionally biased region" description="Polar residues" evidence="1">
    <location>
        <begin position="161"/>
        <end position="176"/>
    </location>
</feature>
<feature type="region of interest" description="Disordered" evidence="1">
    <location>
        <begin position="103"/>
        <end position="198"/>
    </location>
</feature>
<feature type="compositionally biased region" description="Basic and acidic residues" evidence="1">
    <location>
        <begin position="56"/>
        <end position="91"/>
    </location>
</feature>
<protein>
    <recommendedName>
        <fullName evidence="2">STPR domain-containing protein</fullName>
    </recommendedName>
</protein>
<comment type="caution">
    <text evidence="3">The sequence shown here is derived from an EMBL/GenBank/DDBJ whole genome shotgun (WGS) entry which is preliminary data.</text>
</comment>
<feature type="region of interest" description="Disordered" evidence="1">
    <location>
        <begin position="1"/>
        <end position="91"/>
    </location>
</feature>
<dbReference type="EMBL" id="CATQJL010000326">
    <property type="protein sequence ID" value="CAJ0609019.1"/>
    <property type="molecule type" value="Genomic_DNA"/>
</dbReference>
<dbReference type="Proteomes" id="UP001176961">
    <property type="component" value="Unassembled WGS sequence"/>
</dbReference>
<keyword evidence="4" id="KW-1185">Reference proteome</keyword>
<name>A0AA36MDE8_CYLNA</name>
<feature type="non-terminal residue" evidence="3">
    <location>
        <position position="198"/>
    </location>
</feature>